<evidence type="ECO:0000313" key="1">
    <source>
        <dbReference type="EMBL" id="KAF1923312.1"/>
    </source>
</evidence>
<dbReference type="GeneID" id="54351925"/>
<dbReference type="OrthoDB" id="10385303at2759"/>
<dbReference type="AlphaFoldDB" id="A0A6A5R6G7"/>
<name>A0A6A5R6G7_9PLEO</name>
<protein>
    <submittedName>
        <fullName evidence="1">Uncharacterized protein</fullName>
    </submittedName>
</protein>
<gene>
    <name evidence="1" type="ORF">M421DRAFT_425968</name>
</gene>
<accession>A0A6A5R6G7</accession>
<proteinExistence type="predicted"/>
<dbReference type="Proteomes" id="UP000800082">
    <property type="component" value="Unassembled WGS sequence"/>
</dbReference>
<reference evidence="1" key="1">
    <citation type="journal article" date="2020" name="Stud. Mycol.">
        <title>101 Dothideomycetes genomes: a test case for predicting lifestyles and emergence of pathogens.</title>
        <authorList>
            <person name="Haridas S."/>
            <person name="Albert R."/>
            <person name="Binder M."/>
            <person name="Bloem J."/>
            <person name="Labutti K."/>
            <person name="Salamov A."/>
            <person name="Andreopoulos B."/>
            <person name="Baker S."/>
            <person name="Barry K."/>
            <person name="Bills G."/>
            <person name="Bluhm B."/>
            <person name="Cannon C."/>
            <person name="Castanera R."/>
            <person name="Culley D."/>
            <person name="Daum C."/>
            <person name="Ezra D."/>
            <person name="Gonzalez J."/>
            <person name="Henrissat B."/>
            <person name="Kuo A."/>
            <person name="Liang C."/>
            <person name="Lipzen A."/>
            <person name="Lutzoni F."/>
            <person name="Magnuson J."/>
            <person name="Mondo S."/>
            <person name="Nolan M."/>
            <person name="Ohm R."/>
            <person name="Pangilinan J."/>
            <person name="Park H.-J."/>
            <person name="Ramirez L."/>
            <person name="Alfaro M."/>
            <person name="Sun H."/>
            <person name="Tritt A."/>
            <person name="Yoshinaga Y."/>
            <person name="Zwiers L.-H."/>
            <person name="Turgeon B."/>
            <person name="Goodwin S."/>
            <person name="Spatafora J."/>
            <person name="Crous P."/>
            <person name="Grigoriev I."/>
        </authorList>
    </citation>
    <scope>NUCLEOTIDE SEQUENCE</scope>
    <source>
        <strain evidence="1">CBS 183.55</strain>
    </source>
</reference>
<dbReference type="RefSeq" id="XP_033443565.1">
    <property type="nucleotide sequence ID" value="XM_033594257.1"/>
</dbReference>
<dbReference type="EMBL" id="ML979007">
    <property type="protein sequence ID" value="KAF1923312.1"/>
    <property type="molecule type" value="Genomic_DNA"/>
</dbReference>
<organism evidence="1 2">
    <name type="scientific">Didymella exigua CBS 183.55</name>
    <dbReference type="NCBI Taxonomy" id="1150837"/>
    <lineage>
        <taxon>Eukaryota</taxon>
        <taxon>Fungi</taxon>
        <taxon>Dikarya</taxon>
        <taxon>Ascomycota</taxon>
        <taxon>Pezizomycotina</taxon>
        <taxon>Dothideomycetes</taxon>
        <taxon>Pleosporomycetidae</taxon>
        <taxon>Pleosporales</taxon>
        <taxon>Pleosporineae</taxon>
        <taxon>Didymellaceae</taxon>
        <taxon>Didymella</taxon>
    </lineage>
</organism>
<keyword evidence="2" id="KW-1185">Reference proteome</keyword>
<evidence type="ECO:0000313" key="2">
    <source>
        <dbReference type="Proteomes" id="UP000800082"/>
    </source>
</evidence>
<sequence length="159" mass="18145">MQDTPCKIFSQMSSLNLKPNITRQADFNQTSKPAMKAALTDTFYPSFYLVTRAPIPDDTKNSFRAGHQHESIAASGVFADHVHGSRQRPLHGCSTTKTQHDYRLRPKSTRHPEGHCDQFPAPPKAWECCGCNQKFYNFEKQCNFCATLFCKDCKKIPWK</sequence>